<gene>
    <name evidence="1" type="ORF">RM445_05810</name>
</gene>
<evidence type="ECO:0000313" key="2">
    <source>
        <dbReference type="Proteomes" id="UP001183202"/>
    </source>
</evidence>
<keyword evidence="2" id="KW-1185">Reference proteome</keyword>
<evidence type="ECO:0000313" key="1">
    <source>
        <dbReference type="EMBL" id="MDT0349039.1"/>
    </source>
</evidence>
<name>A0ABU2N579_9PSEU</name>
<proteinExistence type="predicted"/>
<sequence>MNLRYRVGVAAPLPTGVVAEIERRFGAVRITQGRPATVHGNVMDQAALRGLLTLLWDANADVVSVRIRPDRDRDEQ</sequence>
<comment type="caution">
    <text evidence="1">The sequence shown here is derived from an EMBL/GenBank/DDBJ whole genome shotgun (WGS) entry which is preliminary data.</text>
</comment>
<reference evidence="2" key="1">
    <citation type="submission" date="2023-07" db="EMBL/GenBank/DDBJ databases">
        <title>30 novel species of actinomycetes from the DSMZ collection.</title>
        <authorList>
            <person name="Nouioui I."/>
        </authorList>
    </citation>
    <scope>NUCLEOTIDE SEQUENCE [LARGE SCALE GENOMIC DNA]</scope>
    <source>
        <strain evidence="2">DSM 45834</strain>
    </source>
</reference>
<organism evidence="1 2">
    <name type="scientific">Pseudonocardia charpentierae</name>
    <dbReference type="NCBI Taxonomy" id="3075545"/>
    <lineage>
        <taxon>Bacteria</taxon>
        <taxon>Bacillati</taxon>
        <taxon>Actinomycetota</taxon>
        <taxon>Actinomycetes</taxon>
        <taxon>Pseudonocardiales</taxon>
        <taxon>Pseudonocardiaceae</taxon>
        <taxon>Pseudonocardia</taxon>
    </lineage>
</organism>
<dbReference type="Proteomes" id="UP001183202">
    <property type="component" value="Unassembled WGS sequence"/>
</dbReference>
<dbReference type="RefSeq" id="WP_311555010.1">
    <property type="nucleotide sequence ID" value="NZ_JAVREJ010000003.1"/>
</dbReference>
<accession>A0ABU2N579</accession>
<protein>
    <submittedName>
        <fullName evidence="1">Uncharacterized protein</fullName>
    </submittedName>
</protein>
<dbReference type="EMBL" id="JAVREJ010000003">
    <property type="protein sequence ID" value="MDT0349039.1"/>
    <property type="molecule type" value="Genomic_DNA"/>
</dbReference>